<organism evidence="3 5">
    <name type="scientific">Eisenbergiella massiliensis</name>
    <dbReference type="NCBI Taxonomy" id="1720294"/>
    <lineage>
        <taxon>Bacteria</taxon>
        <taxon>Bacillati</taxon>
        <taxon>Bacillota</taxon>
        <taxon>Clostridia</taxon>
        <taxon>Lachnospirales</taxon>
        <taxon>Lachnospiraceae</taxon>
        <taxon>Eisenbergiella</taxon>
    </lineage>
</organism>
<evidence type="ECO:0000313" key="2">
    <source>
        <dbReference type="EMBL" id="RGE60389.1"/>
    </source>
</evidence>
<protein>
    <recommendedName>
        <fullName evidence="6">ABC transporter permease</fullName>
    </recommendedName>
</protein>
<dbReference type="Proteomes" id="UP000260812">
    <property type="component" value="Unassembled WGS sequence"/>
</dbReference>
<gene>
    <name evidence="3" type="ORF">DWY69_07795</name>
    <name evidence="2" type="ORF">DXC51_12490</name>
</gene>
<dbReference type="Proteomes" id="UP000261166">
    <property type="component" value="Unassembled WGS sequence"/>
</dbReference>
<dbReference type="RefSeq" id="WP_025491323.1">
    <property type="nucleotide sequence ID" value="NZ_CALBAU010000083.1"/>
</dbReference>
<dbReference type="Pfam" id="PF12730">
    <property type="entry name" value="ABC2_membrane_4"/>
    <property type="match status" value="1"/>
</dbReference>
<proteinExistence type="predicted"/>
<keyword evidence="1" id="KW-1133">Transmembrane helix</keyword>
<feature type="transmembrane region" description="Helical" evidence="1">
    <location>
        <begin position="105"/>
        <end position="130"/>
    </location>
</feature>
<evidence type="ECO:0000313" key="4">
    <source>
        <dbReference type="Proteomes" id="UP000260812"/>
    </source>
</evidence>
<dbReference type="EMBL" id="QVLV01000007">
    <property type="protein sequence ID" value="RGE60389.1"/>
    <property type="molecule type" value="Genomic_DNA"/>
</dbReference>
<evidence type="ECO:0000313" key="5">
    <source>
        <dbReference type="Proteomes" id="UP000261166"/>
    </source>
</evidence>
<feature type="transmembrane region" description="Helical" evidence="1">
    <location>
        <begin position="60"/>
        <end position="79"/>
    </location>
</feature>
<reference evidence="4 5" key="1">
    <citation type="submission" date="2018-08" db="EMBL/GenBank/DDBJ databases">
        <title>A genome reference for cultivated species of the human gut microbiota.</title>
        <authorList>
            <person name="Zou Y."/>
            <person name="Xue W."/>
            <person name="Luo G."/>
        </authorList>
    </citation>
    <scope>NUCLEOTIDE SEQUENCE [LARGE SCALE GENOMIC DNA]</scope>
    <source>
        <strain evidence="3 5">AF26-4BH</strain>
        <strain evidence="2 4">TF05-5AC</strain>
    </source>
</reference>
<keyword evidence="4" id="KW-1185">Reference proteome</keyword>
<feature type="transmembrane region" description="Helical" evidence="1">
    <location>
        <begin position="150"/>
        <end position="170"/>
    </location>
</feature>
<comment type="caution">
    <text evidence="3">The sequence shown here is derived from an EMBL/GenBank/DDBJ whole genome shotgun (WGS) entry which is preliminary data.</text>
</comment>
<dbReference type="AlphaFoldDB" id="A0A3E3J105"/>
<keyword evidence="1" id="KW-0472">Membrane</keyword>
<feature type="transmembrane region" description="Helical" evidence="1">
    <location>
        <begin position="177"/>
        <end position="195"/>
    </location>
</feature>
<evidence type="ECO:0000313" key="3">
    <source>
        <dbReference type="EMBL" id="RGE72761.1"/>
    </source>
</evidence>
<feature type="transmembrane region" description="Helical" evidence="1">
    <location>
        <begin position="201"/>
        <end position="223"/>
    </location>
</feature>
<name>A0A3E3J105_9FIRM</name>
<dbReference type="OrthoDB" id="9784784at2"/>
<dbReference type="GeneID" id="97987672"/>
<evidence type="ECO:0000256" key="1">
    <source>
        <dbReference type="SAM" id="Phobius"/>
    </source>
</evidence>
<sequence>MIHLMKLELMKEKFTGTLIALVSIMLFCLGFVVLICYSTLAEDGTFPFTTVQELFLIGDVLYRVCFIVFAGVLIARVVVGEFDTGNARNLFTYPIPRKKLLGCKLLLVSLITFVGYTVSNLVYIVSVTLINNWKNMVPQHISLQMAAEAVPGILLEGVLLCGISLLALPFGMRKKSVSQTIVAASIISMVLNGGFGDNVNGRLYSIAAVPVLLCLVGIVAAVYTCRRVCRTDV</sequence>
<keyword evidence="1" id="KW-0812">Transmembrane</keyword>
<feature type="transmembrane region" description="Helical" evidence="1">
    <location>
        <begin position="20"/>
        <end position="40"/>
    </location>
</feature>
<dbReference type="EMBL" id="QVLU01000005">
    <property type="protein sequence ID" value="RGE72761.1"/>
    <property type="molecule type" value="Genomic_DNA"/>
</dbReference>
<accession>A0A3E3J105</accession>
<evidence type="ECO:0008006" key="6">
    <source>
        <dbReference type="Google" id="ProtNLM"/>
    </source>
</evidence>